<evidence type="ECO:0000256" key="3">
    <source>
        <dbReference type="SAM" id="MobiDB-lite"/>
    </source>
</evidence>
<sequence length="371" mass="42843">MKKIIILIMILTFVGCTDNVENQDNIPDDNRDDPITRDINEDEELQDLEDNGEEKETEDNEEKIVEIDYQEVRPNELGHIMVVMYHGIMDNPPYHRTVDDFMKDLQYMYDNGYRLITMSDYVDHRIDVEAGYTPIVLTFDDGLESTFSLVEENGEWVPAPNTAIALIEEFAEENPDFGKAATLYINSDLQTFPGEATVEESIKWLDENGYEVANHTSQHANLSQLGAEALEEHIGKTDVFIKDILGKDYRVDTLTYPFGVRPSSELMHLVEKGHYNGQDYVYTIGFREGPSGPFFPSNHIDFSPFNVPRVRGSEGDIQDLWWFFEHYENNPHQRYISDGNKERISILESQEHLLNEEAIGEKEVYTYTIEE</sequence>
<dbReference type="EMBL" id="SMGQ01000014">
    <property type="protein sequence ID" value="TCK92396.1"/>
    <property type="molecule type" value="Genomic_DNA"/>
</dbReference>
<proteinExistence type="predicted"/>
<dbReference type="PANTHER" id="PTHR34216">
    <property type="match status" value="1"/>
</dbReference>
<dbReference type="InterPro" id="IPR002509">
    <property type="entry name" value="NODB_dom"/>
</dbReference>
<dbReference type="OrthoDB" id="9778320at2"/>
<evidence type="ECO:0000256" key="2">
    <source>
        <dbReference type="ARBA" id="ARBA00022729"/>
    </source>
</evidence>
<dbReference type="GO" id="GO:0016810">
    <property type="term" value="F:hydrolase activity, acting on carbon-nitrogen (but not peptide) bonds"/>
    <property type="evidence" value="ECO:0007669"/>
    <property type="project" value="InterPro"/>
</dbReference>
<dbReference type="Proteomes" id="UP000294545">
    <property type="component" value="Unassembled WGS sequence"/>
</dbReference>
<dbReference type="RefSeq" id="WP_132282833.1">
    <property type="nucleotide sequence ID" value="NZ_SMGQ01000014.1"/>
</dbReference>
<dbReference type="SUPFAM" id="SSF88713">
    <property type="entry name" value="Glycoside hydrolase/deacetylase"/>
    <property type="match status" value="1"/>
</dbReference>
<feature type="domain" description="NodB homology" evidence="4">
    <location>
        <begin position="134"/>
        <end position="262"/>
    </location>
</feature>
<dbReference type="GO" id="GO:0005975">
    <property type="term" value="P:carbohydrate metabolic process"/>
    <property type="evidence" value="ECO:0007669"/>
    <property type="project" value="InterPro"/>
</dbReference>
<evidence type="ECO:0000259" key="4">
    <source>
        <dbReference type="Pfam" id="PF01522"/>
    </source>
</evidence>
<dbReference type="Pfam" id="PF01522">
    <property type="entry name" value="Polysacc_deac_1"/>
    <property type="match status" value="1"/>
</dbReference>
<protein>
    <submittedName>
        <fullName evidence="5">Polysaccharide deacetylase</fullName>
    </submittedName>
</protein>
<comment type="caution">
    <text evidence="5">The sequence shown here is derived from an EMBL/GenBank/DDBJ whole genome shotgun (WGS) entry which is preliminary data.</text>
</comment>
<dbReference type="InterPro" id="IPR051398">
    <property type="entry name" value="Polysacch_Deacetylase"/>
</dbReference>
<feature type="compositionally biased region" description="Acidic residues" evidence="3">
    <location>
        <begin position="42"/>
        <end position="61"/>
    </location>
</feature>
<dbReference type="PROSITE" id="PS51257">
    <property type="entry name" value="PROKAR_LIPOPROTEIN"/>
    <property type="match status" value="1"/>
</dbReference>
<reference evidence="5 6" key="1">
    <citation type="submission" date="2019-03" db="EMBL/GenBank/DDBJ databases">
        <title>Genomic Encyclopedia of Type Strains, Phase IV (KMG-IV): sequencing the most valuable type-strain genomes for metagenomic binning, comparative biology and taxonomic classification.</title>
        <authorList>
            <person name="Goeker M."/>
        </authorList>
    </citation>
    <scope>NUCLEOTIDE SEQUENCE [LARGE SCALE GENOMIC DNA]</scope>
    <source>
        <strain evidence="5 6">DSM 24176</strain>
    </source>
</reference>
<feature type="region of interest" description="Disordered" evidence="3">
    <location>
        <begin position="42"/>
        <end position="62"/>
    </location>
</feature>
<keyword evidence="2" id="KW-0732">Signal</keyword>
<dbReference type="InterPro" id="IPR011330">
    <property type="entry name" value="Glyco_hydro/deAcase_b/a-brl"/>
</dbReference>
<dbReference type="GO" id="GO:0005576">
    <property type="term" value="C:extracellular region"/>
    <property type="evidence" value="ECO:0007669"/>
    <property type="project" value="UniProtKB-SubCell"/>
</dbReference>
<comment type="subcellular location">
    <subcellularLocation>
        <location evidence="1">Secreted</location>
    </subcellularLocation>
</comment>
<evidence type="ECO:0000313" key="6">
    <source>
        <dbReference type="Proteomes" id="UP000294545"/>
    </source>
</evidence>
<dbReference type="AlphaFoldDB" id="A0A4R1MIE1"/>
<organism evidence="5 6">
    <name type="scientific">Natranaerovirga hydrolytica</name>
    <dbReference type="NCBI Taxonomy" id="680378"/>
    <lineage>
        <taxon>Bacteria</taxon>
        <taxon>Bacillati</taxon>
        <taxon>Bacillota</taxon>
        <taxon>Clostridia</taxon>
        <taxon>Lachnospirales</taxon>
        <taxon>Natranaerovirgaceae</taxon>
        <taxon>Natranaerovirga</taxon>
    </lineage>
</organism>
<keyword evidence="6" id="KW-1185">Reference proteome</keyword>
<name>A0A4R1MIE1_9FIRM</name>
<evidence type="ECO:0000256" key="1">
    <source>
        <dbReference type="ARBA" id="ARBA00004613"/>
    </source>
</evidence>
<dbReference type="PANTHER" id="PTHR34216:SF3">
    <property type="entry name" value="POLY-BETA-1,6-N-ACETYL-D-GLUCOSAMINE N-DEACETYLASE"/>
    <property type="match status" value="1"/>
</dbReference>
<dbReference type="Gene3D" id="3.20.20.370">
    <property type="entry name" value="Glycoside hydrolase/deacetylase"/>
    <property type="match status" value="1"/>
</dbReference>
<evidence type="ECO:0000313" key="5">
    <source>
        <dbReference type="EMBL" id="TCK92396.1"/>
    </source>
</evidence>
<gene>
    <name evidence="5" type="ORF">EDC19_2131</name>
</gene>
<accession>A0A4R1MIE1</accession>